<protein>
    <submittedName>
        <fullName evidence="2">Uncharacterized protein</fullName>
    </submittedName>
</protein>
<dbReference type="EMBL" id="BRXX01000334">
    <property type="protein sequence ID" value="GMI05720.1"/>
    <property type="molecule type" value="Genomic_DNA"/>
</dbReference>
<feature type="region of interest" description="Disordered" evidence="1">
    <location>
        <begin position="26"/>
        <end position="53"/>
    </location>
</feature>
<dbReference type="SUPFAM" id="SSF103088">
    <property type="entry name" value="OmpA-like"/>
    <property type="match status" value="1"/>
</dbReference>
<sequence>MSSPSSSSSPSVAQSPLSLPNRKYILTDDKFLPPPSPHEQAKPPPTPHEQGVCQQEEPCEAFSIFSQSYFSDLVFVHTMSFLGAVDLVQFSRVSKAQNELERNGGLAKWVLTEARKQQLSNLQKTGDLPLSFLTSSPNLERLHLIENPPRFPIVYFSFGSDTISPSNHQQLKSVASLLHKHPTLSILVEGRVQPDAPSWIKSRLSTSRAHSAALAIYSHLINLLQDSSPSDVLPSCLKFEGKGSSKLVNGNFENRLEFEKMEAIMSSAIESTERNETSMEAYRMWSQGWRRIDITVLGID</sequence>
<dbReference type="Gene3D" id="3.30.1330.60">
    <property type="entry name" value="OmpA-like domain"/>
    <property type="match status" value="1"/>
</dbReference>
<feature type="region of interest" description="Disordered" evidence="1">
    <location>
        <begin position="1"/>
        <end position="20"/>
    </location>
</feature>
<comment type="caution">
    <text evidence="2">The sequence shown here is derived from an EMBL/GenBank/DDBJ whole genome shotgun (WGS) entry which is preliminary data.</text>
</comment>
<organism evidence="2 3">
    <name type="scientific">Triparma verrucosa</name>
    <dbReference type="NCBI Taxonomy" id="1606542"/>
    <lineage>
        <taxon>Eukaryota</taxon>
        <taxon>Sar</taxon>
        <taxon>Stramenopiles</taxon>
        <taxon>Ochrophyta</taxon>
        <taxon>Bolidophyceae</taxon>
        <taxon>Parmales</taxon>
        <taxon>Triparmaceae</taxon>
        <taxon>Triparma</taxon>
    </lineage>
</organism>
<dbReference type="Proteomes" id="UP001165160">
    <property type="component" value="Unassembled WGS sequence"/>
</dbReference>
<proteinExistence type="predicted"/>
<name>A0A9W7C9Q7_9STRA</name>
<dbReference type="InterPro" id="IPR036737">
    <property type="entry name" value="OmpA-like_sf"/>
</dbReference>
<dbReference type="AlphaFoldDB" id="A0A9W7C9Q7"/>
<keyword evidence="3" id="KW-1185">Reference proteome</keyword>
<evidence type="ECO:0000313" key="3">
    <source>
        <dbReference type="Proteomes" id="UP001165160"/>
    </source>
</evidence>
<evidence type="ECO:0000313" key="2">
    <source>
        <dbReference type="EMBL" id="GMI05720.1"/>
    </source>
</evidence>
<evidence type="ECO:0000256" key="1">
    <source>
        <dbReference type="SAM" id="MobiDB-lite"/>
    </source>
</evidence>
<accession>A0A9W7C9Q7</accession>
<reference evidence="3" key="1">
    <citation type="journal article" date="2023" name="Commun. Biol.">
        <title>Genome analysis of Parmales, the sister group of diatoms, reveals the evolutionary specialization of diatoms from phago-mixotrophs to photoautotrophs.</title>
        <authorList>
            <person name="Ban H."/>
            <person name="Sato S."/>
            <person name="Yoshikawa S."/>
            <person name="Yamada K."/>
            <person name="Nakamura Y."/>
            <person name="Ichinomiya M."/>
            <person name="Sato N."/>
            <person name="Blanc-Mathieu R."/>
            <person name="Endo H."/>
            <person name="Kuwata A."/>
            <person name="Ogata H."/>
        </authorList>
    </citation>
    <scope>NUCLEOTIDE SEQUENCE [LARGE SCALE GENOMIC DNA]</scope>
    <source>
        <strain evidence="3">NIES 3699</strain>
    </source>
</reference>
<gene>
    <name evidence="2" type="ORF">TrVE_jg12866</name>
</gene>
<feature type="compositionally biased region" description="Pro residues" evidence="1">
    <location>
        <begin position="32"/>
        <end position="47"/>
    </location>
</feature>